<dbReference type="EMBL" id="AP011947">
    <property type="protein sequence ID" value="BAM40312.1"/>
    <property type="molecule type" value="Genomic_DNA"/>
</dbReference>
<dbReference type="VEuPathDB" id="PiroplasmaDB:TOT_020000571"/>
<evidence type="ECO:0000313" key="3">
    <source>
        <dbReference type="Proteomes" id="UP000003786"/>
    </source>
</evidence>
<accession>J4CD07</accession>
<dbReference type="OMA" id="SHWIPEH"/>
<feature type="signal peptide" evidence="1">
    <location>
        <begin position="1"/>
        <end position="22"/>
    </location>
</feature>
<feature type="chain" id="PRO_5003778703" description="RAP domain-containing protein" evidence="1">
    <location>
        <begin position="23"/>
        <end position="821"/>
    </location>
</feature>
<protein>
    <recommendedName>
        <fullName evidence="4">RAP domain-containing protein</fullName>
    </recommendedName>
</protein>
<dbReference type="AlphaFoldDB" id="J4CD07"/>
<keyword evidence="3" id="KW-1185">Reference proteome</keyword>
<dbReference type="Proteomes" id="UP000003786">
    <property type="component" value="Chromosome 2"/>
</dbReference>
<keyword evidence="1" id="KW-0732">Signal</keyword>
<dbReference type="KEGG" id="tot:TOT_020000571"/>
<organism evidence="2 3">
    <name type="scientific">Theileria orientalis strain Shintoku</name>
    <dbReference type="NCBI Taxonomy" id="869250"/>
    <lineage>
        <taxon>Eukaryota</taxon>
        <taxon>Sar</taxon>
        <taxon>Alveolata</taxon>
        <taxon>Apicomplexa</taxon>
        <taxon>Aconoidasida</taxon>
        <taxon>Piroplasmida</taxon>
        <taxon>Theileriidae</taxon>
        <taxon>Theileria</taxon>
    </lineage>
</organism>
<gene>
    <name evidence="2" type="ORF">TOT_020000571</name>
</gene>
<reference evidence="2 3" key="1">
    <citation type="journal article" date="2012" name="MBio">
        <title>Comparative genome analysis of three eukaryotic parasites with differing abilities to transform leukocytes reveals key mediators of Theileria-induced leukocyte transformation.</title>
        <authorList>
            <person name="Hayashida K."/>
            <person name="Hara Y."/>
            <person name="Abe T."/>
            <person name="Yamasaki C."/>
            <person name="Toyoda A."/>
            <person name="Kosuge T."/>
            <person name="Suzuki Y."/>
            <person name="Sato Y."/>
            <person name="Kawashima S."/>
            <person name="Katayama T."/>
            <person name="Wakaguri H."/>
            <person name="Inoue N."/>
            <person name="Homma K."/>
            <person name="Tada-Umezaki M."/>
            <person name="Yagi Y."/>
            <person name="Fujii Y."/>
            <person name="Habara T."/>
            <person name="Kanehisa M."/>
            <person name="Watanabe H."/>
            <person name="Ito K."/>
            <person name="Gojobori T."/>
            <person name="Sugawara H."/>
            <person name="Imanishi T."/>
            <person name="Weir W."/>
            <person name="Gardner M."/>
            <person name="Pain A."/>
            <person name="Shiels B."/>
            <person name="Hattori M."/>
            <person name="Nene V."/>
            <person name="Sugimoto C."/>
        </authorList>
    </citation>
    <scope>NUCLEOTIDE SEQUENCE [LARGE SCALE GENOMIC DNA]</scope>
    <source>
        <strain evidence="2 3">Shintoku</strain>
    </source>
</reference>
<evidence type="ECO:0000313" key="2">
    <source>
        <dbReference type="EMBL" id="BAM40312.1"/>
    </source>
</evidence>
<dbReference type="eggNOG" id="ENOG502TN46">
    <property type="taxonomic scope" value="Eukaryota"/>
</dbReference>
<dbReference type="OrthoDB" id="364746at2759"/>
<name>J4CD07_THEOR</name>
<evidence type="ECO:0000256" key="1">
    <source>
        <dbReference type="SAM" id="SignalP"/>
    </source>
</evidence>
<dbReference type="GeneID" id="20714709"/>
<dbReference type="RefSeq" id="XP_009690613.1">
    <property type="nucleotide sequence ID" value="XM_009692318.1"/>
</dbReference>
<evidence type="ECO:0008006" key="4">
    <source>
        <dbReference type="Google" id="ProtNLM"/>
    </source>
</evidence>
<sequence length="821" mass="95723">MVAFSTLPLIGILLLINSYTFLINKNKSNCFNNLGLKHKILVGIAVQHDEPFILTQSLEPGKQNELVINERETHGINKIIKDIERRNSRNDPIFPVGSIVFVKKGKFRCSRGTVLFNKPTEIAKPYEVLLALDCRNYEGIVKEDLSMDHGTSLWFSEKDLSEDEIYFKKTPPLLSSDYVPITKHRYIKTSRIYNNTLINCLKYNEIVSTYKEAVRNKKTDHFTPVIAYSQLARSLNIFSTECQDNIIKGTHEKYVSFKKVLNEKVDKKFIEQLVDDVLQSVRNSELTMVNYSWILWATTKFDYYDIFSHKFLTLVKEVHRSMTLEGLRALDSTCLCNVLFSYTRFNPESIDHIYNISKILTTIPMENAKTLPLNLMLSVFYIKNLDPGNLLEYLTQYILKYHYKIPKSEAIYFIRSLQDYKTVPPQVMDKLYAIAFSHEDEKSRVFSSSDFYNLLLCSIRDKEMFTLFEKEVYLSDTMLEPYAMLKSLHVLSRTNYNKMTTWILDKAISSIEYFSDLEKNRFFTSTCRVANVPKQLINTLYKYFKTYIKRRFQKPDLITFQIFLRFINKHNLGTRDDILGILETLSTNKFNWNLNNANRFLLNLHIQSQKHDINAHEHYPEFIEEVVSYVAPDKKYHINEYAHLIYCISEVAPKLFDKAAEIALRYRVNRKITGEAVSKGVLNLAQALYNIGLRFSKDFNDYSCMKVISFNNSGKPCTGKPVSTACYEFHNSPRCSQWSTMFLYLLVRGGFITVVNFPKRRLIEFLAPVKKYLSNFDLRILRMSMDYLGVEDHELDDLIRSVPKGIKELTRQESVPSSPNL</sequence>
<proteinExistence type="predicted"/>